<evidence type="ECO:0000313" key="1">
    <source>
        <dbReference type="EMBL" id="VDN48412.1"/>
    </source>
</evidence>
<sequence length="45" mass="5350">MNLVNLSFDPLTMFGSLERIGGFYGYNSYLQIKNRLYKEIRRLDC</sequence>
<evidence type="ECO:0000313" key="2">
    <source>
        <dbReference type="Proteomes" id="UP000279029"/>
    </source>
</evidence>
<name>A0A3P7S134_9FIRM</name>
<gene>
    <name evidence="1" type="ORF">PATL70BA_2515</name>
</gene>
<accession>A0A3P7S134</accession>
<protein>
    <submittedName>
        <fullName evidence="1">Uncharacterized protein</fullName>
    </submittedName>
</protein>
<dbReference type="KEGG" id="cbar:PATL70BA_2515"/>
<proteinExistence type="predicted"/>
<dbReference type="AlphaFoldDB" id="A0A3P7S134"/>
<dbReference type="EMBL" id="LR130778">
    <property type="protein sequence ID" value="VDN48412.1"/>
    <property type="molecule type" value="Genomic_DNA"/>
</dbReference>
<organism evidence="1 2">
    <name type="scientific">Petrocella atlantisensis</name>
    <dbReference type="NCBI Taxonomy" id="2173034"/>
    <lineage>
        <taxon>Bacteria</taxon>
        <taxon>Bacillati</taxon>
        <taxon>Bacillota</taxon>
        <taxon>Clostridia</taxon>
        <taxon>Lachnospirales</taxon>
        <taxon>Vallitaleaceae</taxon>
        <taxon>Petrocella</taxon>
    </lineage>
</organism>
<reference evidence="1 2" key="1">
    <citation type="submission" date="2018-09" db="EMBL/GenBank/DDBJ databases">
        <authorList>
            <person name="Postec A."/>
        </authorList>
    </citation>
    <scope>NUCLEOTIDE SEQUENCE [LARGE SCALE GENOMIC DNA]</scope>
    <source>
        <strain evidence="1">70B-A</strain>
    </source>
</reference>
<keyword evidence="2" id="KW-1185">Reference proteome</keyword>
<dbReference type="Proteomes" id="UP000279029">
    <property type="component" value="Chromosome"/>
</dbReference>